<gene>
    <name evidence="1" type="ORF">QG37_03308</name>
</gene>
<evidence type="ECO:0000313" key="2">
    <source>
        <dbReference type="Proteomes" id="UP000037122"/>
    </source>
</evidence>
<evidence type="ECO:0000313" key="1">
    <source>
        <dbReference type="EMBL" id="KND99883.1"/>
    </source>
</evidence>
<sequence>MKVFTETSKTPSSWMVKSCKSTAEDSSQWESARDRNQDEPEIHQFSNALFWFGYAYVTE</sequence>
<proteinExistence type="predicted"/>
<organism evidence="1 2">
    <name type="scientific">Candidozyma auris</name>
    <name type="common">Yeast</name>
    <name type="synonym">Candida auris</name>
    <dbReference type="NCBI Taxonomy" id="498019"/>
    <lineage>
        <taxon>Eukaryota</taxon>
        <taxon>Fungi</taxon>
        <taxon>Dikarya</taxon>
        <taxon>Ascomycota</taxon>
        <taxon>Saccharomycotina</taxon>
        <taxon>Pichiomycetes</taxon>
        <taxon>Metschnikowiaceae</taxon>
        <taxon>Candidozyma</taxon>
    </lineage>
</organism>
<reference evidence="2" key="1">
    <citation type="journal article" date="2015" name="BMC Genomics">
        <title>Draft genome of a commonly misdiagnosed multidrug resistant pathogen Candida auris.</title>
        <authorList>
            <person name="Chatterjee S."/>
            <person name="Alampalli S.V."/>
            <person name="Nageshan R.K."/>
            <person name="Chettiar S.T."/>
            <person name="Joshi S."/>
            <person name="Tatu U.S."/>
        </authorList>
    </citation>
    <scope>NUCLEOTIDE SEQUENCE [LARGE SCALE GENOMIC DNA]</scope>
    <source>
        <strain evidence="2">6684</strain>
    </source>
</reference>
<comment type="caution">
    <text evidence="1">The sequence shown here is derived from an EMBL/GenBank/DDBJ whole genome shotgun (WGS) entry which is preliminary data.</text>
</comment>
<dbReference type="EMBL" id="LGST01000021">
    <property type="protein sequence ID" value="KND99883.1"/>
    <property type="molecule type" value="Genomic_DNA"/>
</dbReference>
<accession>A0A0L0P0T0</accession>
<protein>
    <submittedName>
        <fullName evidence="1">Uncharacterized protein</fullName>
    </submittedName>
</protein>
<dbReference type="VEuPathDB" id="FungiDB:QG37_03308"/>
<name>A0A0L0P0T0_CANAR</name>
<dbReference type="AlphaFoldDB" id="A0A0L0P0T0"/>
<dbReference type="Proteomes" id="UP000037122">
    <property type="component" value="Unassembled WGS sequence"/>
</dbReference>